<dbReference type="InterPro" id="IPR001638">
    <property type="entry name" value="Solute-binding_3/MltF_N"/>
</dbReference>
<gene>
    <name evidence="3" type="ORF">JYA62_12340</name>
</gene>
<dbReference type="EMBL" id="JAFHLB010000014">
    <property type="protein sequence ID" value="MBN3578451.1"/>
    <property type="molecule type" value="Genomic_DNA"/>
</dbReference>
<dbReference type="SUPFAM" id="SSF53850">
    <property type="entry name" value="Periplasmic binding protein-like II"/>
    <property type="match status" value="1"/>
</dbReference>
<reference evidence="3 4" key="1">
    <citation type="submission" date="2021-02" db="EMBL/GenBank/DDBJ databases">
        <title>Draft Genome Sequences of 5 Vibrio neptunius Strains Isolated From of Bivalve Hatcheries.</title>
        <authorList>
            <person name="Galvis F."/>
            <person name="Barja J.L."/>
            <person name="Lemos M.L."/>
            <person name="Balado M."/>
        </authorList>
    </citation>
    <scope>NUCLEOTIDE SEQUENCE [LARGE SCALE GENOMIC DNA]</scope>
    <source>
        <strain evidence="3 4">PP-145.98</strain>
    </source>
</reference>
<accession>A0ABS3A1T6</accession>
<evidence type="ECO:0000313" key="4">
    <source>
        <dbReference type="Proteomes" id="UP000779070"/>
    </source>
</evidence>
<name>A0ABS3A1T6_9VIBR</name>
<sequence length="261" mass="30365">MSRLFTSVLLIIHSSLCLAQSNERTVTFVVGDWEPYTSSQNNPEYKMAEDLVIAAYATQGYTVDIKYHPWSRAYRYAEIGKFDGTFPWFKNKQRTSIFEFSEPLFTQKIVFFYHSKSHFDWQNMSDLNNFRIGATQAYEVTRLMASNGVKLEIANEDQSNFIKLAKHRLDAYPAAIERGYYMMGTLLTAIQIGQIRVHPKAIIEKDMFVMFSKHNPNRNQKLKRALKLGIQELFESGEYQKIISVDNQISFPEKPVEQVQR</sequence>
<proteinExistence type="predicted"/>
<dbReference type="PANTHER" id="PTHR38834:SF3">
    <property type="entry name" value="SOLUTE-BINDING PROTEIN FAMILY 3_N-TERMINAL DOMAIN-CONTAINING PROTEIN"/>
    <property type="match status" value="1"/>
</dbReference>
<feature type="domain" description="Solute-binding protein family 3/N-terminal" evidence="2">
    <location>
        <begin position="31"/>
        <end position="243"/>
    </location>
</feature>
<organism evidence="3 4">
    <name type="scientific">Vibrio neptunius</name>
    <dbReference type="NCBI Taxonomy" id="170651"/>
    <lineage>
        <taxon>Bacteria</taxon>
        <taxon>Pseudomonadati</taxon>
        <taxon>Pseudomonadota</taxon>
        <taxon>Gammaproteobacteria</taxon>
        <taxon>Vibrionales</taxon>
        <taxon>Vibrionaceae</taxon>
        <taxon>Vibrio</taxon>
    </lineage>
</organism>
<dbReference type="RefSeq" id="WP_206370115.1">
    <property type="nucleotide sequence ID" value="NZ_CAWPTM010000051.1"/>
</dbReference>
<dbReference type="Proteomes" id="UP000779070">
    <property type="component" value="Unassembled WGS sequence"/>
</dbReference>
<feature type="signal peptide" evidence="1">
    <location>
        <begin position="1"/>
        <end position="19"/>
    </location>
</feature>
<comment type="caution">
    <text evidence="3">The sequence shown here is derived from an EMBL/GenBank/DDBJ whole genome shotgun (WGS) entry which is preliminary data.</text>
</comment>
<keyword evidence="4" id="KW-1185">Reference proteome</keyword>
<dbReference type="PANTHER" id="PTHR38834">
    <property type="entry name" value="PERIPLASMIC SUBSTRATE BINDING PROTEIN FAMILY 3"/>
    <property type="match status" value="1"/>
</dbReference>
<evidence type="ECO:0000256" key="1">
    <source>
        <dbReference type="SAM" id="SignalP"/>
    </source>
</evidence>
<dbReference type="Gene3D" id="3.40.190.10">
    <property type="entry name" value="Periplasmic binding protein-like II"/>
    <property type="match status" value="2"/>
</dbReference>
<evidence type="ECO:0000313" key="3">
    <source>
        <dbReference type="EMBL" id="MBN3578451.1"/>
    </source>
</evidence>
<feature type="chain" id="PRO_5046976087" evidence="1">
    <location>
        <begin position="20"/>
        <end position="261"/>
    </location>
</feature>
<dbReference type="Pfam" id="PF00497">
    <property type="entry name" value="SBP_bac_3"/>
    <property type="match status" value="1"/>
</dbReference>
<keyword evidence="1" id="KW-0732">Signal</keyword>
<evidence type="ECO:0000259" key="2">
    <source>
        <dbReference type="Pfam" id="PF00497"/>
    </source>
</evidence>
<protein>
    <submittedName>
        <fullName evidence="3">Transporter substrate-binding domain-containing protein</fullName>
    </submittedName>
</protein>